<evidence type="ECO:0000256" key="1">
    <source>
        <dbReference type="SAM" id="Coils"/>
    </source>
</evidence>
<dbReference type="AlphaFoldDB" id="X6PAR8"/>
<keyword evidence="1" id="KW-0175">Coiled coil</keyword>
<protein>
    <submittedName>
        <fullName evidence="2">RING zinc finger-containing protein</fullName>
    </submittedName>
</protein>
<reference evidence="2 3" key="1">
    <citation type="journal article" date="2013" name="Curr. Biol.">
        <title>The Genome of the Foraminiferan Reticulomyxa filosa.</title>
        <authorList>
            <person name="Glockner G."/>
            <person name="Hulsmann N."/>
            <person name="Schleicher M."/>
            <person name="Noegel A.A."/>
            <person name="Eichinger L."/>
            <person name="Gallinger C."/>
            <person name="Pawlowski J."/>
            <person name="Sierra R."/>
            <person name="Euteneuer U."/>
            <person name="Pillet L."/>
            <person name="Moustafa A."/>
            <person name="Platzer M."/>
            <person name="Groth M."/>
            <person name="Szafranski K."/>
            <person name="Schliwa M."/>
        </authorList>
    </citation>
    <scope>NUCLEOTIDE SEQUENCE [LARGE SCALE GENOMIC DNA]</scope>
</reference>
<organism evidence="2 3">
    <name type="scientific">Reticulomyxa filosa</name>
    <dbReference type="NCBI Taxonomy" id="46433"/>
    <lineage>
        <taxon>Eukaryota</taxon>
        <taxon>Sar</taxon>
        <taxon>Rhizaria</taxon>
        <taxon>Retaria</taxon>
        <taxon>Foraminifera</taxon>
        <taxon>Monothalamids</taxon>
        <taxon>Reticulomyxidae</taxon>
        <taxon>Reticulomyxa</taxon>
    </lineage>
</organism>
<gene>
    <name evidence="2" type="ORF">RFI_01426</name>
</gene>
<name>X6PAR8_RETFI</name>
<evidence type="ECO:0000313" key="2">
    <source>
        <dbReference type="EMBL" id="ETO35635.1"/>
    </source>
</evidence>
<dbReference type="EMBL" id="ASPP01001445">
    <property type="protein sequence ID" value="ETO35635.1"/>
    <property type="molecule type" value="Genomic_DNA"/>
</dbReference>
<feature type="coiled-coil region" evidence="1">
    <location>
        <begin position="151"/>
        <end position="213"/>
    </location>
</feature>
<dbReference type="Gene3D" id="1.10.287.1490">
    <property type="match status" value="1"/>
</dbReference>
<dbReference type="Proteomes" id="UP000023152">
    <property type="component" value="Unassembled WGS sequence"/>
</dbReference>
<keyword evidence="3" id="KW-1185">Reference proteome</keyword>
<accession>X6PAR8</accession>
<proteinExistence type="predicted"/>
<sequence length="326" mass="37807">MHHLIDNANISQDGDFWENKDNQFTRNGFMKIAIKLLCTENEQTYCVCMKNPCKNFRNEFKLTKQIRLDNNSKKVAYMKQFNDIDLGLIKDVKIQMENFLKNLESVDLIDQDQDQDQKQQQQQQNFQQIINMINVQEMHNKTTNKEIIKLLKKLQEDIIKKDTEIGELKTNVKELESKQEELNKSLTNANSTIVKMKKTIENLQNNGNNALNNDDLDSLNEISSIDSEKILFSDEKLKLASLQSQITDAVDKLKTRNLELGNKIEDLKTENTNMETIIGTIETVINTDNDIMAKVKKRNLDSAFNQDLDSAFNQDLDIDKPKKKKK</sequence>
<evidence type="ECO:0000313" key="3">
    <source>
        <dbReference type="Proteomes" id="UP000023152"/>
    </source>
</evidence>
<comment type="caution">
    <text evidence="2">The sequence shown here is derived from an EMBL/GenBank/DDBJ whole genome shotgun (WGS) entry which is preliminary data.</text>
</comment>